<dbReference type="GO" id="GO:0019433">
    <property type="term" value="P:triglyceride catabolic process"/>
    <property type="evidence" value="ECO:0007669"/>
    <property type="project" value="TreeGrafter"/>
</dbReference>
<dbReference type="GO" id="GO:0005737">
    <property type="term" value="C:cytoplasm"/>
    <property type="evidence" value="ECO:0007669"/>
    <property type="project" value="TreeGrafter"/>
</dbReference>
<dbReference type="GO" id="GO:0010898">
    <property type="term" value="P:positive regulation of triglyceride catabolic process"/>
    <property type="evidence" value="ECO:0007669"/>
    <property type="project" value="InterPro"/>
</dbReference>
<dbReference type="InterPro" id="IPR002641">
    <property type="entry name" value="PNPLA_dom"/>
</dbReference>
<evidence type="ECO:0000313" key="5">
    <source>
        <dbReference type="Proteomes" id="UP000438429"/>
    </source>
</evidence>
<name>A0A6A4T9G5_SCOMX</name>
<feature type="short sequence motif" description="GXSXG" evidence="2">
    <location>
        <begin position="45"/>
        <end position="49"/>
    </location>
</feature>
<protein>
    <recommendedName>
        <fullName evidence="3">PNPLA domain-containing protein</fullName>
    </recommendedName>
</protein>
<feature type="domain" description="PNPLA" evidence="3">
    <location>
        <begin position="10"/>
        <end position="179"/>
    </location>
</feature>
<dbReference type="PANTHER" id="PTHR12406">
    <property type="entry name" value="CALCIUM-INDEPENDENT PHOSPHOLIPASE A2 IPLA2 -RELATED"/>
    <property type="match status" value="1"/>
</dbReference>
<dbReference type="CDD" id="cd07220">
    <property type="entry name" value="Pat_PNPLA2"/>
    <property type="match status" value="1"/>
</dbReference>
<keyword evidence="2" id="KW-0442">Lipid degradation</keyword>
<keyword evidence="1 2" id="KW-0443">Lipid metabolism</keyword>
<dbReference type="SUPFAM" id="SSF52151">
    <property type="entry name" value="FabD/lysophospholipase-like"/>
    <property type="match status" value="1"/>
</dbReference>
<dbReference type="PROSITE" id="PS51635">
    <property type="entry name" value="PNPLA"/>
    <property type="match status" value="1"/>
</dbReference>
<feature type="short sequence motif" description="GXGXXG" evidence="2">
    <location>
        <begin position="14"/>
        <end position="19"/>
    </location>
</feature>
<reference evidence="4 5" key="1">
    <citation type="submission" date="2019-06" db="EMBL/GenBank/DDBJ databases">
        <title>Draft genomes of female and male turbot (Scophthalmus maximus).</title>
        <authorList>
            <person name="Xu H."/>
            <person name="Xu X.-W."/>
            <person name="Shao C."/>
            <person name="Chen S."/>
        </authorList>
    </citation>
    <scope>NUCLEOTIDE SEQUENCE [LARGE SCALE GENOMIC DNA]</scope>
    <source>
        <strain evidence="4">Ysfricsl-2016a</strain>
        <tissue evidence="4">Blood</tissue>
    </source>
</reference>
<dbReference type="FunFam" id="3.40.1090.10:FF:000019">
    <property type="entry name" value="Patatin-like phospholipase domain-containing 2"/>
    <property type="match status" value="1"/>
</dbReference>
<dbReference type="Pfam" id="PF01734">
    <property type="entry name" value="Patatin"/>
    <property type="match status" value="1"/>
</dbReference>
<dbReference type="FunFam" id="3.40.1090.10:FF:000049">
    <property type="entry name" value="Patatin-like phospholipase domain containing 2"/>
    <property type="match status" value="1"/>
</dbReference>
<dbReference type="GO" id="GO:0004806">
    <property type="term" value="F:triacylglycerol lipase activity"/>
    <property type="evidence" value="ECO:0007669"/>
    <property type="project" value="InterPro"/>
</dbReference>
<dbReference type="Gene3D" id="3.40.1090.10">
    <property type="entry name" value="Cytosolic phospholipase A2 catalytic domain"/>
    <property type="match status" value="2"/>
</dbReference>
<dbReference type="GO" id="GO:0005811">
    <property type="term" value="C:lipid droplet"/>
    <property type="evidence" value="ECO:0007669"/>
    <property type="project" value="TreeGrafter"/>
</dbReference>
<organism evidence="4 5">
    <name type="scientific">Scophthalmus maximus</name>
    <name type="common">Turbot</name>
    <name type="synonym">Psetta maxima</name>
    <dbReference type="NCBI Taxonomy" id="52904"/>
    <lineage>
        <taxon>Eukaryota</taxon>
        <taxon>Metazoa</taxon>
        <taxon>Chordata</taxon>
        <taxon>Craniata</taxon>
        <taxon>Vertebrata</taxon>
        <taxon>Euteleostomi</taxon>
        <taxon>Actinopterygii</taxon>
        <taxon>Neopterygii</taxon>
        <taxon>Teleostei</taxon>
        <taxon>Neoteleostei</taxon>
        <taxon>Acanthomorphata</taxon>
        <taxon>Carangaria</taxon>
        <taxon>Pleuronectiformes</taxon>
        <taxon>Pleuronectoidei</taxon>
        <taxon>Scophthalmidae</taxon>
        <taxon>Scophthalmus</taxon>
    </lineage>
</organism>
<sequence>MFPLDSPWNISFAGCGFLGIYHIGVASCLLEQAPFLVQHARHIYGASAGALTATALVTGVCLGETGANIIDVAKEARKRFLGPMHPSFNLVKIVRHMLRRTLPPDCHHRANGRLGISLTRVTDGENVLVSHYDSKEELVQACVCSAYIPVYCGLIPPALQGVRYVDGGISDNLPQYELKNTITVSPFSGESDICPRDTSTNIHELRFTNTSIQFTLTNLYRVSRALFPPDPMIMKTMCKQGYKDALHFLKRNALVEACMERRSLVQSLGNLLPVRMASAMMLPYTLPLESAVSLTLRLLEWLPDVQDDVGWIREQMSKIVHRVLRQASTKISEHVFLEMKWFSCQLELHHYQSLPSQFSSTSLFPTWVNGPSPSVQDIFMRLDQYKTQLSGVLCTNMDLQGSLKDGPTSPNKSSSSILATEGLTMHRGCLSAEVQANSF</sequence>
<dbReference type="InterPro" id="IPR033903">
    <property type="entry name" value="PNPLA2"/>
</dbReference>
<evidence type="ECO:0000256" key="1">
    <source>
        <dbReference type="ARBA" id="ARBA00023098"/>
    </source>
</evidence>
<keyword evidence="2" id="KW-0378">Hydrolase</keyword>
<dbReference type="InterPro" id="IPR033562">
    <property type="entry name" value="PLPL"/>
</dbReference>
<evidence type="ECO:0000313" key="4">
    <source>
        <dbReference type="EMBL" id="KAF0041028.1"/>
    </source>
</evidence>
<dbReference type="Proteomes" id="UP000438429">
    <property type="component" value="Unassembled WGS sequence"/>
</dbReference>
<evidence type="ECO:0000259" key="3">
    <source>
        <dbReference type="PROSITE" id="PS51635"/>
    </source>
</evidence>
<dbReference type="AlphaFoldDB" id="A0A6A4T9G5"/>
<comment type="caution">
    <text evidence="4">The sequence shown here is derived from an EMBL/GenBank/DDBJ whole genome shotgun (WGS) entry which is preliminary data.</text>
</comment>
<feature type="short sequence motif" description="DGA/G" evidence="2">
    <location>
        <begin position="166"/>
        <end position="168"/>
    </location>
</feature>
<dbReference type="InterPro" id="IPR016035">
    <property type="entry name" value="Acyl_Trfase/lysoPLipase"/>
</dbReference>
<feature type="active site" description="Nucleophile" evidence="2">
    <location>
        <position position="47"/>
    </location>
</feature>
<proteinExistence type="predicted"/>
<dbReference type="PANTHER" id="PTHR12406:SF29">
    <property type="entry name" value="PATATIN-LIKE PHOSPHOLIPASE DOMAIN-CONTAINING PROTEIN 2"/>
    <property type="match status" value="1"/>
</dbReference>
<feature type="active site" description="Proton acceptor" evidence="2">
    <location>
        <position position="166"/>
    </location>
</feature>
<accession>A0A6A4T9G5</accession>
<gene>
    <name evidence="4" type="ORF">F2P81_006926</name>
</gene>
<dbReference type="GO" id="GO:0016020">
    <property type="term" value="C:membrane"/>
    <property type="evidence" value="ECO:0007669"/>
    <property type="project" value="TreeGrafter"/>
</dbReference>
<evidence type="ECO:0000256" key="2">
    <source>
        <dbReference type="PROSITE-ProRule" id="PRU01161"/>
    </source>
</evidence>
<dbReference type="GO" id="GO:0055088">
    <property type="term" value="P:lipid homeostasis"/>
    <property type="evidence" value="ECO:0007669"/>
    <property type="project" value="TreeGrafter"/>
</dbReference>
<dbReference type="EMBL" id="VEVO01000006">
    <property type="protein sequence ID" value="KAF0041028.1"/>
    <property type="molecule type" value="Genomic_DNA"/>
</dbReference>